<sequence>MFFNPSSQLTDPFDSFIHSCLFYLGFYFGPSGNSGQIPAVPFQS</sequence>
<reference evidence="1" key="1">
    <citation type="submission" date="2019-03" db="EMBL/GenBank/DDBJ databases">
        <authorList>
            <person name="Mank J."/>
            <person name="Almeida P."/>
        </authorList>
    </citation>
    <scope>NUCLEOTIDE SEQUENCE</scope>
    <source>
        <strain evidence="1">78183</strain>
    </source>
</reference>
<accession>A0A6N2KUN8</accession>
<organism evidence="1">
    <name type="scientific">Salix viminalis</name>
    <name type="common">Common osier</name>
    <name type="synonym">Basket willow</name>
    <dbReference type="NCBI Taxonomy" id="40686"/>
    <lineage>
        <taxon>Eukaryota</taxon>
        <taxon>Viridiplantae</taxon>
        <taxon>Streptophyta</taxon>
        <taxon>Embryophyta</taxon>
        <taxon>Tracheophyta</taxon>
        <taxon>Spermatophyta</taxon>
        <taxon>Magnoliopsida</taxon>
        <taxon>eudicotyledons</taxon>
        <taxon>Gunneridae</taxon>
        <taxon>Pentapetalae</taxon>
        <taxon>rosids</taxon>
        <taxon>fabids</taxon>
        <taxon>Malpighiales</taxon>
        <taxon>Salicaceae</taxon>
        <taxon>Saliceae</taxon>
        <taxon>Salix</taxon>
    </lineage>
</organism>
<dbReference type="EMBL" id="CAADRP010000779">
    <property type="protein sequence ID" value="VFU31956.1"/>
    <property type="molecule type" value="Genomic_DNA"/>
</dbReference>
<protein>
    <submittedName>
        <fullName evidence="1">Uncharacterized protein</fullName>
    </submittedName>
</protein>
<gene>
    <name evidence="1" type="ORF">SVIM_LOCUS138197</name>
</gene>
<name>A0A6N2KUN8_SALVM</name>
<proteinExistence type="predicted"/>
<dbReference type="AlphaFoldDB" id="A0A6N2KUN8"/>
<evidence type="ECO:0000313" key="1">
    <source>
        <dbReference type="EMBL" id="VFU31956.1"/>
    </source>
</evidence>